<evidence type="ECO:0000313" key="2">
    <source>
        <dbReference type="Proteomes" id="UP000199360"/>
    </source>
</evidence>
<reference evidence="2" key="1">
    <citation type="submission" date="2016-06" db="EMBL/GenBank/DDBJ databases">
        <authorList>
            <person name="Varghese N."/>
            <person name="Submissions Spin"/>
        </authorList>
    </citation>
    <scope>NUCLEOTIDE SEQUENCE [LARGE SCALE GENOMIC DNA]</scope>
    <source>
        <strain evidence="2">DSM 45647</strain>
    </source>
</reference>
<dbReference type="SUPFAM" id="SSF51735">
    <property type="entry name" value="NAD(P)-binding Rossmann-fold domains"/>
    <property type="match status" value="1"/>
</dbReference>
<dbReference type="STRING" id="745366.GA0070213_101149"/>
<protein>
    <submittedName>
        <fullName evidence="1">Short chain dehydrogenase</fullName>
    </submittedName>
</protein>
<dbReference type="InterPro" id="IPR002347">
    <property type="entry name" value="SDR_fam"/>
</dbReference>
<name>A0A1C5GKJ3_9ACTN</name>
<accession>A0A1C5GKJ3</accession>
<dbReference type="PRINTS" id="PR00081">
    <property type="entry name" value="GDHRDH"/>
</dbReference>
<evidence type="ECO:0000313" key="1">
    <source>
        <dbReference type="EMBL" id="SCG34087.1"/>
    </source>
</evidence>
<dbReference type="Gene3D" id="3.40.50.720">
    <property type="entry name" value="NAD(P)-binding Rossmann-like Domain"/>
    <property type="match status" value="1"/>
</dbReference>
<dbReference type="InterPro" id="IPR036291">
    <property type="entry name" value="NAD(P)-bd_dom_sf"/>
</dbReference>
<dbReference type="EMBL" id="FMDM01000001">
    <property type="protein sequence ID" value="SCG34087.1"/>
    <property type="molecule type" value="Genomic_DNA"/>
</dbReference>
<keyword evidence="2" id="KW-1185">Reference proteome</keyword>
<organism evidence="1 2">
    <name type="scientific">Micromonospora humi</name>
    <dbReference type="NCBI Taxonomy" id="745366"/>
    <lineage>
        <taxon>Bacteria</taxon>
        <taxon>Bacillati</taxon>
        <taxon>Actinomycetota</taxon>
        <taxon>Actinomycetes</taxon>
        <taxon>Micromonosporales</taxon>
        <taxon>Micromonosporaceae</taxon>
        <taxon>Micromonospora</taxon>
    </lineage>
</organism>
<dbReference type="Pfam" id="PF00106">
    <property type="entry name" value="adh_short"/>
    <property type="match status" value="1"/>
</dbReference>
<dbReference type="Proteomes" id="UP000199360">
    <property type="component" value="Unassembled WGS sequence"/>
</dbReference>
<dbReference type="CDD" id="cd05233">
    <property type="entry name" value="SDR_c"/>
    <property type="match status" value="1"/>
</dbReference>
<proteinExistence type="predicted"/>
<sequence>MLAAGGGRVVNVSVSRSTMHRAGFVPYGPSRAGSEALSRVMAADLRGTGVTVNLLLPGGVTATGMLPPDAVPQGREVLAPDVMGPPIVWLASADAADVHDERIIAVEFAQWLRDRRPVR</sequence>
<gene>
    <name evidence="1" type="ORF">GA0070213_101149</name>
</gene>
<dbReference type="AlphaFoldDB" id="A0A1C5GKJ3"/>